<feature type="signal peptide" evidence="1">
    <location>
        <begin position="1"/>
        <end position="27"/>
    </location>
</feature>
<protein>
    <submittedName>
        <fullName evidence="2">Putative secreted protein</fullName>
    </submittedName>
</protein>
<dbReference type="AlphaFoldDB" id="A0A6B0UDX8"/>
<reference evidence="2" key="1">
    <citation type="submission" date="2019-12" db="EMBL/GenBank/DDBJ databases">
        <title>An insight into the sialome of adult female Ixodes ricinus ticks feeding for 6 days.</title>
        <authorList>
            <person name="Perner J."/>
            <person name="Ribeiro J.M.C."/>
        </authorList>
    </citation>
    <scope>NUCLEOTIDE SEQUENCE</scope>
    <source>
        <strain evidence="2">Semi-engorged</strain>
        <tissue evidence="2">Salivary glands</tissue>
    </source>
</reference>
<evidence type="ECO:0000313" key="2">
    <source>
        <dbReference type="EMBL" id="MXU87607.1"/>
    </source>
</evidence>
<feature type="chain" id="PRO_5025404423" evidence="1">
    <location>
        <begin position="28"/>
        <end position="97"/>
    </location>
</feature>
<organism evidence="2">
    <name type="scientific">Ixodes ricinus</name>
    <name type="common">Common tick</name>
    <name type="synonym">Acarus ricinus</name>
    <dbReference type="NCBI Taxonomy" id="34613"/>
    <lineage>
        <taxon>Eukaryota</taxon>
        <taxon>Metazoa</taxon>
        <taxon>Ecdysozoa</taxon>
        <taxon>Arthropoda</taxon>
        <taxon>Chelicerata</taxon>
        <taxon>Arachnida</taxon>
        <taxon>Acari</taxon>
        <taxon>Parasitiformes</taxon>
        <taxon>Ixodida</taxon>
        <taxon>Ixodoidea</taxon>
        <taxon>Ixodidae</taxon>
        <taxon>Ixodinae</taxon>
        <taxon>Ixodes</taxon>
    </lineage>
</organism>
<dbReference type="EMBL" id="GIFC01005524">
    <property type="protein sequence ID" value="MXU87607.1"/>
    <property type="molecule type" value="Transcribed_RNA"/>
</dbReference>
<proteinExistence type="predicted"/>
<accession>A0A6B0UDX8</accession>
<keyword evidence="1" id="KW-0732">Signal</keyword>
<name>A0A6B0UDX8_IXORI</name>
<evidence type="ECO:0000256" key="1">
    <source>
        <dbReference type="SAM" id="SignalP"/>
    </source>
</evidence>
<sequence length="97" mass="11309">MFCAAWRSKYYVPLWLLKLPVIRMLFSFHLEAVRQTDLSMYHYHRCTVLSTICTLSGFRYGRCGIACNMFQSHQATFLDPGTPSTEDHLPLVRVLHI</sequence>